<gene>
    <name evidence="7" type="ORF">DASB73_016810</name>
</gene>
<keyword evidence="8" id="KW-1185">Reference proteome</keyword>
<accession>A0AAV5RHV3</accession>
<evidence type="ECO:0000313" key="7">
    <source>
        <dbReference type="EMBL" id="GMM50723.1"/>
    </source>
</evidence>
<dbReference type="GO" id="GO:0005634">
    <property type="term" value="C:nucleus"/>
    <property type="evidence" value="ECO:0007669"/>
    <property type="project" value="UniProtKB-SubCell"/>
</dbReference>
<dbReference type="InterPro" id="IPR038051">
    <property type="entry name" value="XRCC4-like_N_sf"/>
</dbReference>
<evidence type="ECO:0000256" key="3">
    <source>
        <dbReference type="ARBA" id="ARBA00023204"/>
    </source>
</evidence>
<proteinExistence type="predicted"/>
<dbReference type="Proteomes" id="UP001362899">
    <property type="component" value="Unassembled WGS sequence"/>
</dbReference>
<feature type="domain" description="XLF-like N-terminal" evidence="6">
    <location>
        <begin position="7"/>
        <end position="96"/>
    </location>
</feature>
<evidence type="ECO:0000256" key="1">
    <source>
        <dbReference type="ARBA" id="ARBA00004123"/>
    </source>
</evidence>
<name>A0AAV5RHV3_STABA</name>
<dbReference type="Pfam" id="PF09302">
    <property type="entry name" value="XLF"/>
    <property type="match status" value="1"/>
</dbReference>
<comment type="subcellular location">
    <subcellularLocation>
        <location evidence="1">Nucleus</location>
    </subcellularLocation>
</comment>
<keyword evidence="4" id="KW-0539">Nucleus</keyword>
<protein>
    <recommendedName>
        <fullName evidence="6">XLF-like N-terminal domain-containing protein</fullName>
    </recommendedName>
</protein>
<sequence>MWLKSCNSKYLYSFKHSDIGYTLQYTDLDSTYHETVSHEALILKADRLNCPFSLVNPEPFLNIMQDALKFAHFDDKGLVEIDLGITGVDFVWQTQLEKLGDGENIKVLKELVLDLFGVVKSIGTEYNKQADLINEKNSVIYGLSDSLQRKVWYRVPSSLQEAYENRNEQQHLSSDTIELSSSFWPKITENPLEKSVPEDKSYVTSADRNDIKNRNIDFKPAENALKRTIMENSATESSETNDDNCSCESDATL</sequence>
<evidence type="ECO:0000256" key="4">
    <source>
        <dbReference type="ARBA" id="ARBA00023242"/>
    </source>
</evidence>
<keyword evidence="3" id="KW-0234">DNA repair</keyword>
<feature type="region of interest" description="Disordered" evidence="5">
    <location>
        <begin position="231"/>
        <end position="253"/>
    </location>
</feature>
<evidence type="ECO:0000256" key="2">
    <source>
        <dbReference type="ARBA" id="ARBA00022763"/>
    </source>
</evidence>
<evidence type="ECO:0000259" key="6">
    <source>
        <dbReference type="Pfam" id="PF09302"/>
    </source>
</evidence>
<comment type="caution">
    <text evidence="7">The sequence shown here is derived from an EMBL/GenBank/DDBJ whole genome shotgun (WGS) entry which is preliminary data.</text>
</comment>
<evidence type="ECO:0000256" key="5">
    <source>
        <dbReference type="SAM" id="MobiDB-lite"/>
    </source>
</evidence>
<dbReference type="Gene3D" id="2.170.210.10">
    <property type="entry name" value="DNA double-strand break repair and VJ recombination XRCC4, N-terminal"/>
    <property type="match status" value="1"/>
</dbReference>
<dbReference type="AlphaFoldDB" id="A0AAV5RHV3"/>
<dbReference type="InterPro" id="IPR015381">
    <property type="entry name" value="XLF-like_N"/>
</dbReference>
<organism evidence="7 8">
    <name type="scientific">Starmerella bacillaris</name>
    <name type="common">Yeast</name>
    <name type="synonym">Candida zemplinina</name>
    <dbReference type="NCBI Taxonomy" id="1247836"/>
    <lineage>
        <taxon>Eukaryota</taxon>
        <taxon>Fungi</taxon>
        <taxon>Dikarya</taxon>
        <taxon>Ascomycota</taxon>
        <taxon>Saccharomycotina</taxon>
        <taxon>Dipodascomycetes</taxon>
        <taxon>Dipodascales</taxon>
        <taxon>Trichomonascaceae</taxon>
        <taxon>Starmerella</taxon>
    </lineage>
</organism>
<keyword evidence="2" id="KW-0227">DNA damage</keyword>
<dbReference type="EMBL" id="BTGC01000003">
    <property type="protein sequence ID" value="GMM50723.1"/>
    <property type="molecule type" value="Genomic_DNA"/>
</dbReference>
<reference evidence="7 8" key="1">
    <citation type="journal article" date="2023" name="Elife">
        <title>Identification of key yeast species and microbe-microbe interactions impacting larval growth of Drosophila in the wild.</title>
        <authorList>
            <person name="Mure A."/>
            <person name="Sugiura Y."/>
            <person name="Maeda R."/>
            <person name="Honda K."/>
            <person name="Sakurai N."/>
            <person name="Takahashi Y."/>
            <person name="Watada M."/>
            <person name="Katoh T."/>
            <person name="Gotoh A."/>
            <person name="Gotoh Y."/>
            <person name="Taniguchi I."/>
            <person name="Nakamura K."/>
            <person name="Hayashi T."/>
            <person name="Katayama T."/>
            <person name="Uemura T."/>
            <person name="Hattori Y."/>
        </authorList>
    </citation>
    <scope>NUCLEOTIDE SEQUENCE [LARGE SCALE GENOMIC DNA]</scope>
    <source>
        <strain evidence="7 8">SB-73</strain>
    </source>
</reference>
<evidence type="ECO:0000313" key="8">
    <source>
        <dbReference type="Proteomes" id="UP001362899"/>
    </source>
</evidence>
<dbReference type="GO" id="GO:0006303">
    <property type="term" value="P:double-strand break repair via nonhomologous end joining"/>
    <property type="evidence" value="ECO:0007669"/>
    <property type="project" value="UniProtKB-ARBA"/>
</dbReference>